<sequence>MTTLLLLLTAMAVLAGVLALRRAVRRDGLGTRRPPRSHREWWEGAGLS</sequence>
<evidence type="ECO:0000256" key="1">
    <source>
        <dbReference type="SAM" id="MobiDB-lite"/>
    </source>
</evidence>
<protein>
    <submittedName>
        <fullName evidence="2">Uncharacterized protein</fullName>
    </submittedName>
</protein>
<dbReference type="EMBL" id="JABEZU010000002">
    <property type="protein sequence ID" value="NOV97640.1"/>
    <property type="molecule type" value="Genomic_DNA"/>
</dbReference>
<evidence type="ECO:0000313" key="3">
    <source>
        <dbReference type="Proteomes" id="UP000757540"/>
    </source>
</evidence>
<gene>
    <name evidence="2" type="ORF">HDG69_002215</name>
</gene>
<organism evidence="2 3">
    <name type="scientific">Isoptericola halotolerans</name>
    <dbReference type="NCBI Taxonomy" id="300560"/>
    <lineage>
        <taxon>Bacteria</taxon>
        <taxon>Bacillati</taxon>
        <taxon>Actinomycetota</taxon>
        <taxon>Actinomycetes</taxon>
        <taxon>Micrococcales</taxon>
        <taxon>Promicromonosporaceae</taxon>
        <taxon>Isoptericola</taxon>
    </lineage>
</organism>
<reference evidence="2 3" key="1">
    <citation type="submission" date="2020-05" db="EMBL/GenBank/DDBJ databases">
        <title>Genomic Encyclopedia of Type Strains, Phase III (KMG-III): the genomes of soil and plant-associated and newly described type strains.</title>
        <authorList>
            <person name="Whitman W."/>
        </authorList>
    </citation>
    <scope>NUCLEOTIDE SEQUENCE [LARGE SCALE GENOMIC DNA]</scope>
    <source>
        <strain evidence="2 3">KCTC 19046</strain>
    </source>
</reference>
<dbReference type="Proteomes" id="UP000757540">
    <property type="component" value="Unassembled WGS sequence"/>
</dbReference>
<keyword evidence="3" id="KW-1185">Reference proteome</keyword>
<evidence type="ECO:0000313" key="2">
    <source>
        <dbReference type="EMBL" id="NOV97640.1"/>
    </source>
</evidence>
<dbReference type="RefSeq" id="WP_171783824.1">
    <property type="nucleotide sequence ID" value="NZ_BAAAML010000009.1"/>
</dbReference>
<accession>A0ABX2A6X7</accession>
<feature type="region of interest" description="Disordered" evidence="1">
    <location>
        <begin position="29"/>
        <end position="48"/>
    </location>
</feature>
<proteinExistence type="predicted"/>
<name>A0ABX2A6X7_9MICO</name>
<comment type="caution">
    <text evidence="2">The sequence shown here is derived from an EMBL/GenBank/DDBJ whole genome shotgun (WGS) entry which is preliminary data.</text>
</comment>